<dbReference type="InterPro" id="IPR029465">
    <property type="entry name" value="ATPgrasp_TupA"/>
</dbReference>
<name>A0AB37D1W7_TETHA</name>
<protein>
    <recommendedName>
        <fullName evidence="3">Glycosyltransferase</fullName>
    </recommendedName>
</protein>
<dbReference type="KEGG" id="tey:GLW17_04925"/>
<evidence type="ECO:0000313" key="1">
    <source>
        <dbReference type="EMBL" id="QGP76216.1"/>
    </source>
</evidence>
<evidence type="ECO:0000313" key="2">
    <source>
        <dbReference type="Proteomes" id="UP000427886"/>
    </source>
</evidence>
<dbReference type="EMBL" id="CP046246">
    <property type="protein sequence ID" value="QGP76216.1"/>
    <property type="molecule type" value="Genomic_DNA"/>
</dbReference>
<sequence length="293" mass="35024">MKKILRKIFNYMQEISPIFSLRVLYFMTTKKVKLNLSDPETFDEKIQWLKFYWQDPLIVKCGDKYTVRKYIKDKGLKEILPRIYGSYDSPDEMDYNEYPSKYVIKTSNACKTIIIVNDANYINKKKIKTQLETWQNLDYSKTSIEPHYKYMFPKIIVEEFLEDGVGLFPTDYKFFCFNGKPKFVEVMTNRDENHNIERHFYDLNWQPLNYTGTEQNLVLKKPKLFDEMIRISEILSEDFPFVRVDLYEIKDQIIFGELTFTPTSGMATYFTKDAQQEVGNMLELPRHKKVGFK</sequence>
<gene>
    <name evidence="1" type="ORF">GLW17_04925</name>
</gene>
<dbReference type="Proteomes" id="UP000427886">
    <property type="component" value="Chromosome"/>
</dbReference>
<evidence type="ECO:0008006" key="3">
    <source>
        <dbReference type="Google" id="ProtNLM"/>
    </source>
</evidence>
<dbReference type="AlphaFoldDB" id="A0AB37D1W7"/>
<proteinExistence type="predicted"/>
<accession>A0AB37D1W7</accession>
<organism evidence="1 2">
    <name type="scientific">Tetragenococcus halophilus</name>
    <name type="common">Pediococcus halophilus</name>
    <dbReference type="NCBI Taxonomy" id="51669"/>
    <lineage>
        <taxon>Bacteria</taxon>
        <taxon>Bacillati</taxon>
        <taxon>Bacillota</taxon>
        <taxon>Bacilli</taxon>
        <taxon>Lactobacillales</taxon>
        <taxon>Enterococcaceae</taxon>
        <taxon>Tetragenococcus</taxon>
    </lineage>
</organism>
<reference evidence="1 2" key="1">
    <citation type="submission" date="2019-11" db="EMBL/GenBank/DDBJ databases">
        <authorList>
            <person name="Kim E."/>
            <person name="Lee J."/>
            <person name="Jeon K."/>
            <person name="Lee Y."/>
        </authorList>
    </citation>
    <scope>NUCLEOTIDE SEQUENCE [LARGE SCALE GENOMIC DNA]</scope>
    <source>
        <strain evidence="1 2">YJ1</strain>
    </source>
</reference>
<dbReference type="Pfam" id="PF14305">
    <property type="entry name" value="ATPgrasp_TupA"/>
    <property type="match status" value="1"/>
</dbReference>